<dbReference type="PANTHER" id="PTHR45916:SF1">
    <property type="entry name" value="STRUCTURAL MAINTENANCE OF CHROMOSOMES PROTEIN 5"/>
    <property type="match status" value="1"/>
</dbReference>
<feature type="coiled-coil region" evidence="10">
    <location>
        <begin position="832"/>
        <end position="866"/>
    </location>
</feature>
<dbReference type="Gene3D" id="3.40.50.300">
    <property type="entry name" value="P-loop containing nucleotide triphosphate hydrolases"/>
    <property type="match status" value="2"/>
</dbReference>
<dbReference type="OrthoDB" id="10254973at2759"/>
<feature type="coiled-coil region" evidence="10">
    <location>
        <begin position="461"/>
        <end position="488"/>
    </location>
</feature>
<evidence type="ECO:0000256" key="8">
    <source>
        <dbReference type="ARBA" id="ARBA00023054"/>
    </source>
</evidence>
<dbReference type="Pfam" id="PF02463">
    <property type="entry name" value="SMC_N"/>
    <property type="match status" value="1"/>
</dbReference>
<feature type="coiled-coil region" evidence="10">
    <location>
        <begin position="696"/>
        <end position="754"/>
    </location>
</feature>
<feature type="coiled-coil region" evidence="10">
    <location>
        <begin position="368"/>
        <end position="402"/>
    </location>
</feature>
<evidence type="ECO:0000256" key="1">
    <source>
        <dbReference type="ARBA" id="ARBA00004123"/>
    </source>
</evidence>
<dbReference type="GO" id="GO:0000724">
    <property type="term" value="P:double-strand break repair via homologous recombination"/>
    <property type="evidence" value="ECO:0007669"/>
    <property type="project" value="TreeGrafter"/>
</dbReference>
<keyword evidence="9" id="KW-0539">Nucleus</keyword>
<evidence type="ECO:0000256" key="10">
    <source>
        <dbReference type="SAM" id="Coils"/>
    </source>
</evidence>
<keyword evidence="8 10" id="KW-0175">Coiled coil</keyword>
<evidence type="ECO:0000259" key="12">
    <source>
        <dbReference type="Pfam" id="PF02463"/>
    </source>
</evidence>
<evidence type="ECO:0000256" key="11">
    <source>
        <dbReference type="SAM" id="MobiDB-lite"/>
    </source>
</evidence>
<keyword evidence="7" id="KW-0067">ATP-binding</keyword>
<sequence>MPSATSPRRRPRDESDGEAESLRDSQRSTPSTSGKRARTNGYESDGESPAPEVRPVNRHWNGGNNVSEDEDEDHDPNSPDHFQPGALVRVKLTNFVTYGNAEFFPGPSLNMVIGPNGTGKSSLVCAICLGLGQGPNVLGRASQIGEFVKHGLPEAQIEIELQKRPKELHNHVIRLKIIRDSNSREWYLNGRKTSLKAVQELTESFRIQVDNLCQFLPQDKVSEFAGLDPVKLLLATERAAAAPEMIKWHEALKEYRKEQKSLESGFTTDKEHLETLESRQRDLHAEVQKLQERQEIQDKVKILRNTVPFVEYRVALADHHVFKANKREAQKRYEELNASVQPLLQSITDKKEYARRINSVITQRKAALTSAEQEADRKIAEVEGLDDEITANEQKFEAERREQIGRKKEIQKAQRKVMDWQAQLNEPSLKFVAAEWNERIRGKDHEIRDIRAEVTDGEGRERELKGLARENREKKEDAEQELGRFNTQEGRQLNKLEQVSKQASDAWKWVQENQESFEKEVYGPPIISCSLKDPRYANAIESLLRKADFTAFTAQTLNDFVKLSNELHKNRKMTSITIRDAASSPQRDPPTVSTDELQKLGMEGWAINFIDGPTPVLNMLCNSQKLDKAAVTLRDMSEDHFNFVLKDGRIDKFVAGTQSCQVSRRREYGPLAFTTTTRAVNSAKIWTDQPVDTSIRRELEGKVEILEAAYAILKKEAITNKAKLVELRKRISDIEDEKQKLTKEKGELQKEHSRRAALPDKIQLEEEALATKQKASEEFRDRLKILHTQHDHAVLRKSKKALEHKELVEKIRDRHDELLEAQIRHIEAQSDIEGLTARNEGIVQQLEAEEARKNHAEQEARRVSEIAKKALVVCKAILADPEYADDAMPEFSRPPEGLTVDALELEIAAEESKLEYMQSNNPNAIRDYERRQVEVDKLKEKIDATEAKLEKLENRITKIRDRWEPRLDTLINTISEAFSHNFEQIGCAGSVSVNKDEDFNDWSIQIRVKFRPGEDLQILDAHRQSGGERSVSTIFYLMALQSMAQSPFRVVDEINQGMDPRNERMVHERMVEIACQEYTSQYFLITPKLLTGLRYDKRMKVLCIASGEHMPEDYKKLDISSIIGIRRAIMANA</sequence>
<evidence type="ECO:0000256" key="7">
    <source>
        <dbReference type="ARBA" id="ARBA00022840"/>
    </source>
</evidence>
<dbReference type="PANTHER" id="PTHR45916">
    <property type="entry name" value="STRUCTURAL MAINTENANCE OF CHROMOSOMES PROTEIN 5"/>
    <property type="match status" value="1"/>
</dbReference>
<dbReference type="GO" id="GO:0005634">
    <property type="term" value="C:nucleus"/>
    <property type="evidence" value="ECO:0007669"/>
    <property type="project" value="UniProtKB-SubCell"/>
</dbReference>
<evidence type="ECO:0000256" key="5">
    <source>
        <dbReference type="ARBA" id="ARBA00022454"/>
    </source>
</evidence>
<evidence type="ECO:0000256" key="2">
    <source>
        <dbReference type="ARBA" id="ARBA00004286"/>
    </source>
</evidence>
<dbReference type="FunFam" id="3.40.50.300:FF:001301">
    <property type="entry name" value="Structural maintenance of chromosomes 5"/>
    <property type="match status" value="1"/>
</dbReference>
<dbReference type="STRING" id="576137.A0A1L7WFL6"/>
<feature type="domain" description="RecF/RecN/SMC N-terminal" evidence="12">
    <location>
        <begin position="87"/>
        <end position="1087"/>
    </location>
</feature>
<accession>A0A1L7WFL6</accession>
<organism evidence="13 14">
    <name type="scientific">Phialocephala subalpina</name>
    <dbReference type="NCBI Taxonomy" id="576137"/>
    <lineage>
        <taxon>Eukaryota</taxon>
        <taxon>Fungi</taxon>
        <taxon>Dikarya</taxon>
        <taxon>Ascomycota</taxon>
        <taxon>Pezizomycotina</taxon>
        <taxon>Leotiomycetes</taxon>
        <taxon>Helotiales</taxon>
        <taxon>Mollisiaceae</taxon>
        <taxon>Phialocephala</taxon>
        <taxon>Phialocephala fortinii species complex</taxon>
    </lineage>
</organism>
<protein>
    <recommendedName>
        <fullName evidence="4">Structural maintenance of chromosomes protein 5</fullName>
    </recommendedName>
</protein>
<dbReference type="GO" id="GO:0030915">
    <property type="term" value="C:Smc5-Smc6 complex"/>
    <property type="evidence" value="ECO:0007669"/>
    <property type="project" value="UniProtKB-ARBA"/>
</dbReference>
<proteinExistence type="inferred from homology"/>
<dbReference type="GO" id="GO:0003697">
    <property type="term" value="F:single-stranded DNA binding"/>
    <property type="evidence" value="ECO:0007669"/>
    <property type="project" value="TreeGrafter"/>
</dbReference>
<dbReference type="SUPFAM" id="SSF52540">
    <property type="entry name" value="P-loop containing nucleoside triphosphate hydrolases"/>
    <property type="match status" value="1"/>
</dbReference>
<evidence type="ECO:0000256" key="3">
    <source>
        <dbReference type="ARBA" id="ARBA00010171"/>
    </source>
</evidence>
<dbReference type="AlphaFoldDB" id="A0A1L7WFL6"/>
<evidence type="ECO:0000256" key="4">
    <source>
        <dbReference type="ARBA" id="ARBA00018687"/>
    </source>
</evidence>
<comment type="similarity">
    <text evidence="3">Belongs to the SMC family. SMC5 subfamily.</text>
</comment>
<evidence type="ECO:0000313" key="13">
    <source>
        <dbReference type="EMBL" id="CZR51566.1"/>
    </source>
</evidence>
<evidence type="ECO:0000313" key="14">
    <source>
        <dbReference type="Proteomes" id="UP000184330"/>
    </source>
</evidence>
<feature type="region of interest" description="Disordered" evidence="11">
    <location>
        <begin position="1"/>
        <end position="84"/>
    </location>
</feature>
<gene>
    <name evidence="13" type="ORF">PAC_01443</name>
</gene>
<dbReference type="InterPro" id="IPR003395">
    <property type="entry name" value="RecF/RecN/SMC_N"/>
</dbReference>
<name>A0A1L7WFL6_9HELO</name>
<comment type="subcellular location">
    <subcellularLocation>
        <location evidence="2">Chromosome</location>
    </subcellularLocation>
    <subcellularLocation>
        <location evidence="1">Nucleus</location>
    </subcellularLocation>
</comment>
<evidence type="ECO:0000256" key="9">
    <source>
        <dbReference type="ARBA" id="ARBA00023242"/>
    </source>
</evidence>
<dbReference type="Proteomes" id="UP000184330">
    <property type="component" value="Unassembled WGS sequence"/>
</dbReference>
<keyword evidence="5" id="KW-0158">Chromosome</keyword>
<keyword evidence="14" id="KW-1185">Reference proteome</keyword>
<dbReference type="InterPro" id="IPR027417">
    <property type="entry name" value="P-loop_NTPase"/>
</dbReference>
<dbReference type="GO" id="GO:0005524">
    <property type="term" value="F:ATP binding"/>
    <property type="evidence" value="ECO:0007669"/>
    <property type="project" value="UniProtKB-KW"/>
</dbReference>
<feature type="coiled-coil region" evidence="10">
    <location>
        <begin position="900"/>
        <end position="962"/>
    </location>
</feature>
<keyword evidence="6" id="KW-0547">Nucleotide-binding</keyword>
<dbReference type="EMBL" id="FJOG01000002">
    <property type="protein sequence ID" value="CZR51566.1"/>
    <property type="molecule type" value="Genomic_DNA"/>
</dbReference>
<reference evidence="13 14" key="1">
    <citation type="submission" date="2016-03" db="EMBL/GenBank/DDBJ databases">
        <authorList>
            <person name="Ploux O."/>
        </authorList>
    </citation>
    <scope>NUCLEOTIDE SEQUENCE [LARGE SCALE GENOMIC DNA]</scope>
    <source>
        <strain evidence="13 14">UAMH 11012</strain>
    </source>
</reference>
<evidence type="ECO:0000256" key="6">
    <source>
        <dbReference type="ARBA" id="ARBA00022741"/>
    </source>
</evidence>